<accession>A0AAD9G3L1</accession>
<dbReference type="AlphaFoldDB" id="A0AAD9G3L1"/>
<gene>
    <name evidence="1" type="ORF">P3T76_013030</name>
    <name evidence="2" type="ORF">P3T76_013034</name>
</gene>
<dbReference type="GO" id="GO:0005634">
    <property type="term" value="C:nucleus"/>
    <property type="evidence" value="ECO:0007669"/>
    <property type="project" value="TreeGrafter"/>
</dbReference>
<evidence type="ECO:0000313" key="1">
    <source>
        <dbReference type="EMBL" id="KAK1931274.1"/>
    </source>
</evidence>
<keyword evidence="3" id="KW-1185">Reference proteome</keyword>
<sequence length="122" mass="13904">MMVENVQNLRRTLRFVVHAASLQHATYTNQYRSTAAINCRVKREEILTYTLSEGGRVADSQPFHKRQNLITGNISMSTGQQIAQLLQEDEFYPVSCSDCGTMVGVFDKHQQYHFFNALPSNC</sequence>
<dbReference type="EMBL" id="JASMQC010000034">
    <property type="protein sequence ID" value="KAK1931274.1"/>
    <property type="molecule type" value="Genomic_DNA"/>
</dbReference>
<comment type="caution">
    <text evidence="2">The sequence shown here is derived from an EMBL/GenBank/DDBJ whole genome shotgun (WGS) entry which is preliminary data.</text>
</comment>
<dbReference type="PANTHER" id="PTHR15967:SF0">
    <property type="entry name" value="E2F-ASSOCIATED PHOSPHOPROTEIN"/>
    <property type="match status" value="1"/>
</dbReference>
<dbReference type="InterPro" id="IPR019370">
    <property type="entry name" value="E2F-assoc_phosphoprotein"/>
</dbReference>
<name>A0AAD9G3L1_9STRA</name>
<evidence type="ECO:0000313" key="3">
    <source>
        <dbReference type="Proteomes" id="UP001259832"/>
    </source>
</evidence>
<evidence type="ECO:0000313" key="2">
    <source>
        <dbReference type="EMBL" id="KAK1931278.1"/>
    </source>
</evidence>
<dbReference type="Pfam" id="PF10238">
    <property type="entry name" value="Eapp_C"/>
    <property type="match status" value="1"/>
</dbReference>
<organism evidence="2 3">
    <name type="scientific">Phytophthora citrophthora</name>
    <dbReference type="NCBI Taxonomy" id="4793"/>
    <lineage>
        <taxon>Eukaryota</taxon>
        <taxon>Sar</taxon>
        <taxon>Stramenopiles</taxon>
        <taxon>Oomycota</taxon>
        <taxon>Peronosporomycetes</taxon>
        <taxon>Peronosporales</taxon>
        <taxon>Peronosporaceae</taxon>
        <taxon>Phytophthora</taxon>
    </lineage>
</organism>
<dbReference type="PANTHER" id="PTHR15967">
    <property type="entry name" value="E2F-ASSOCIATED PHOSPHOPROTEIN"/>
    <property type="match status" value="1"/>
</dbReference>
<protein>
    <submittedName>
        <fullName evidence="2">E2F-associated phosphoprotein</fullName>
    </submittedName>
</protein>
<reference evidence="2" key="1">
    <citation type="submission" date="2023-08" db="EMBL/GenBank/DDBJ databases">
        <title>Reference Genome Resource for the Citrus Pathogen Phytophthora citrophthora.</title>
        <authorList>
            <person name="Moller H."/>
            <person name="Coetzee B."/>
            <person name="Rose L.J."/>
            <person name="Van Niekerk J.M."/>
        </authorList>
    </citation>
    <scope>NUCLEOTIDE SEQUENCE</scope>
    <source>
        <strain evidence="2">STE-U-9442</strain>
    </source>
</reference>
<proteinExistence type="predicted"/>
<dbReference type="Proteomes" id="UP001259832">
    <property type="component" value="Unassembled WGS sequence"/>
</dbReference>
<dbReference type="EMBL" id="JASMQC010000034">
    <property type="protein sequence ID" value="KAK1931278.1"/>
    <property type="molecule type" value="Genomic_DNA"/>
</dbReference>